<dbReference type="SUPFAM" id="SSF52151">
    <property type="entry name" value="FabD/lysophospholipase-like"/>
    <property type="match status" value="1"/>
</dbReference>
<organism evidence="7 8">
    <name type="scientific">Orrella marina</name>
    <dbReference type="NCBI Taxonomy" id="2163011"/>
    <lineage>
        <taxon>Bacteria</taxon>
        <taxon>Pseudomonadati</taxon>
        <taxon>Pseudomonadota</taxon>
        <taxon>Betaproteobacteria</taxon>
        <taxon>Burkholderiales</taxon>
        <taxon>Alcaligenaceae</taxon>
        <taxon>Orrella</taxon>
    </lineage>
</organism>
<feature type="active site" description="Nucleophile" evidence="4">
    <location>
        <position position="51"/>
    </location>
</feature>
<accession>A0A2R4XJY6</accession>
<dbReference type="KEGG" id="boz:DBV39_10860"/>
<evidence type="ECO:0000256" key="1">
    <source>
        <dbReference type="ARBA" id="ARBA00022801"/>
    </source>
</evidence>
<feature type="short sequence motif" description="GXSXG" evidence="4">
    <location>
        <begin position="49"/>
        <end position="53"/>
    </location>
</feature>
<evidence type="ECO:0000256" key="3">
    <source>
        <dbReference type="ARBA" id="ARBA00023098"/>
    </source>
</evidence>
<name>A0A2R4XJY6_9BURK</name>
<evidence type="ECO:0000259" key="6">
    <source>
        <dbReference type="PROSITE" id="PS51635"/>
    </source>
</evidence>
<sequence length="540" mass="58663">MINSRYAKKIQEYPKVALVLQGGGALGSYQAGVYEGLAHAGIHPNWVAGISIGALNCAIIAGNPPEKRVERLHEFWDTICSPPMCPVNWMEGLFGGVRSDADKATANPFASMFSVHSPVASPWASWFDGAAQTMLGSMSAMSSIINGQHGFFKPRVMAPGSGSPDVASFYDTSPIIETLERLADFDRINSGETRVSLGATNVASGNFVYFDSEKIKLTPKHFVASGSLPPGFPATEIDGEFYWDGGCVSNTPLEYVLGSSPRKDTLVFQVDLWSAQGSLPTDIFQVNERLKDIQYSSRTRTVTNVVHLAQQMRKVLIDTVDRIPQEVRDNDPWFDEMVRRMMGARYNVIHLIYQNKSTEGHYKDYQFSHETMRMHWQTGQHDMNETLEYPDCLDMPAEGENFVTFDVHTRKRSSSQFHGRPGSSESRGSGAQTRSAAADHAQVGVSKVDDEENAVEPGSKGGRATRAVKAAAPAKAVRKTAGAKGATTRSATRSAAKKATKSASETEGAKVAKVSSATQAVTDTDVTPSDSRTPPPQAPE</sequence>
<dbReference type="InterPro" id="IPR016035">
    <property type="entry name" value="Acyl_Trfase/lysoPLipase"/>
</dbReference>
<dbReference type="GO" id="GO:0016787">
    <property type="term" value="F:hydrolase activity"/>
    <property type="evidence" value="ECO:0007669"/>
    <property type="project" value="UniProtKB-UniRule"/>
</dbReference>
<feature type="short sequence motif" description="DGA/G" evidence="4">
    <location>
        <begin position="244"/>
        <end position="246"/>
    </location>
</feature>
<feature type="short sequence motif" description="GXGXXG" evidence="4">
    <location>
        <begin position="22"/>
        <end position="27"/>
    </location>
</feature>
<keyword evidence="3 4" id="KW-0443">Lipid metabolism</keyword>
<protein>
    <recommendedName>
        <fullName evidence="6">PNPLA domain-containing protein</fullName>
    </recommendedName>
</protein>
<dbReference type="Proteomes" id="UP000244571">
    <property type="component" value="Chromosome"/>
</dbReference>
<proteinExistence type="predicted"/>
<dbReference type="EMBL" id="CP028901">
    <property type="protein sequence ID" value="AWB34127.1"/>
    <property type="molecule type" value="Genomic_DNA"/>
</dbReference>
<feature type="compositionally biased region" description="Low complexity" evidence="5">
    <location>
        <begin position="462"/>
        <end position="494"/>
    </location>
</feature>
<feature type="active site" description="Proton acceptor" evidence="4">
    <location>
        <position position="244"/>
    </location>
</feature>
<evidence type="ECO:0000313" key="8">
    <source>
        <dbReference type="Proteomes" id="UP000244571"/>
    </source>
</evidence>
<feature type="region of interest" description="Disordered" evidence="5">
    <location>
        <begin position="409"/>
        <end position="540"/>
    </location>
</feature>
<evidence type="ECO:0000256" key="5">
    <source>
        <dbReference type="SAM" id="MobiDB-lite"/>
    </source>
</evidence>
<feature type="domain" description="PNPLA" evidence="6">
    <location>
        <begin position="18"/>
        <end position="257"/>
    </location>
</feature>
<evidence type="ECO:0000256" key="2">
    <source>
        <dbReference type="ARBA" id="ARBA00022963"/>
    </source>
</evidence>
<keyword evidence="1 4" id="KW-0378">Hydrolase</keyword>
<dbReference type="CDD" id="cd07209">
    <property type="entry name" value="Pat_hypo_Ecoli_Z1214_like"/>
    <property type="match status" value="1"/>
</dbReference>
<dbReference type="GO" id="GO:0016042">
    <property type="term" value="P:lipid catabolic process"/>
    <property type="evidence" value="ECO:0007669"/>
    <property type="project" value="UniProtKB-UniRule"/>
</dbReference>
<dbReference type="PANTHER" id="PTHR14226:SF57">
    <property type="entry name" value="BLR7027 PROTEIN"/>
    <property type="match status" value="1"/>
</dbReference>
<dbReference type="RefSeq" id="WP_108621543.1">
    <property type="nucleotide sequence ID" value="NZ_CP028901.1"/>
</dbReference>
<keyword evidence="2 4" id="KW-0442">Lipid degradation</keyword>
<dbReference type="InterPro" id="IPR002641">
    <property type="entry name" value="PNPLA_dom"/>
</dbReference>
<keyword evidence="8" id="KW-1185">Reference proteome</keyword>
<dbReference type="AlphaFoldDB" id="A0A2R4XJY6"/>
<dbReference type="PANTHER" id="PTHR14226">
    <property type="entry name" value="NEUROPATHY TARGET ESTERASE/SWISS CHEESE D.MELANOGASTER"/>
    <property type="match status" value="1"/>
</dbReference>
<evidence type="ECO:0000256" key="4">
    <source>
        <dbReference type="PROSITE-ProRule" id="PRU01161"/>
    </source>
</evidence>
<dbReference type="Pfam" id="PF01734">
    <property type="entry name" value="Patatin"/>
    <property type="match status" value="1"/>
</dbReference>
<dbReference type="InterPro" id="IPR050301">
    <property type="entry name" value="NTE"/>
</dbReference>
<feature type="compositionally biased region" description="Low complexity" evidence="5">
    <location>
        <begin position="419"/>
        <end position="430"/>
    </location>
</feature>
<dbReference type="InterPro" id="IPR021095">
    <property type="entry name" value="DUF3734"/>
</dbReference>
<feature type="compositionally biased region" description="Polar residues" evidence="5">
    <location>
        <begin position="515"/>
        <end position="532"/>
    </location>
</feature>
<dbReference type="PROSITE" id="PS51635">
    <property type="entry name" value="PNPLA"/>
    <property type="match status" value="1"/>
</dbReference>
<reference evidence="7 8" key="1">
    <citation type="submission" date="2018-04" db="EMBL/GenBank/DDBJ databases">
        <title>Bordetella sp. HZ20 isolated from seawater.</title>
        <authorList>
            <person name="Sun C."/>
        </authorList>
    </citation>
    <scope>NUCLEOTIDE SEQUENCE [LARGE SCALE GENOMIC DNA]</scope>
    <source>
        <strain evidence="7 8">HZ20</strain>
    </source>
</reference>
<dbReference type="Gene3D" id="3.40.1090.10">
    <property type="entry name" value="Cytosolic phospholipase A2 catalytic domain"/>
    <property type="match status" value="2"/>
</dbReference>
<gene>
    <name evidence="7" type="ORF">DBV39_10860</name>
</gene>
<dbReference type="OrthoDB" id="9770965at2"/>
<evidence type="ECO:0000313" key="7">
    <source>
        <dbReference type="EMBL" id="AWB34127.1"/>
    </source>
</evidence>
<dbReference type="Pfam" id="PF12536">
    <property type="entry name" value="DUF3734"/>
    <property type="match status" value="1"/>
</dbReference>